<dbReference type="PANTHER" id="PTHR45138">
    <property type="entry name" value="REGULATORY COMPONENTS OF SENSORY TRANSDUCTION SYSTEM"/>
    <property type="match status" value="1"/>
</dbReference>
<reference evidence="4" key="1">
    <citation type="submission" date="2022-01" db="EMBL/GenBank/DDBJ databases">
        <title>Colwellia maritima, isolated from seawater.</title>
        <authorList>
            <person name="Kristyanto S."/>
            <person name="Jung J."/>
            <person name="Jeon C.O."/>
        </authorList>
    </citation>
    <scope>NUCLEOTIDE SEQUENCE</scope>
    <source>
        <strain evidence="4">MSW7</strain>
    </source>
</reference>
<dbReference type="InterPro" id="IPR050469">
    <property type="entry name" value="Diguanylate_Cyclase"/>
</dbReference>
<dbReference type="InterPro" id="IPR000160">
    <property type="entry name" value="GGDEF_dom"/>
</dbReference>
<evidence type="ECO:0000259" key="3">
    <source>
        <dbReference type="PROSITE" id="PS50887"/>
    </source>
</evidence>
<feature type="domain" description="GGDEF" evidence="3">
    <location>
        <begin position="1"/>
        <end position="50"/>
    </location>
</feature>
<proteinExistence type="predicted"/>
<keyword evidence="4" id="KW-0808">Transferase</keyword>
<dbReference type="PANTHER" id="PTHR45138:SF9">
    <property type="entry name" value="DIGUANYLATE CYCLASE DGCM-RELATED"/>
    <property type="match status" value="1"/>
</dbReference>
<dbReference type="PROSITE" id="PS50887">
    <property type="entry name" value="GGDEF"/>
    <property type="match status" value="1"/>
</dbReference>
<comment type="catalytic activity">
    <reaction evidence="2">
        <text>2 GTP = 3',3'-c-di-GMP + 2 diphosphate</text>
        <dbReference type="Rhea" id="RHEA:24898"/>
        <dbReference type="ChEBI" id="CHEBI:33019"/>
        <dbReference type="ChEBI" id="CHEBI:37565"/>
        <dbReference type="ChEBI" id="CHEBI:58805"/>
        <dbReference type="EC" id="2.7.7.65"/>
    </reaction>
</comment>
<dbReference type="InterPro" id="IPR029787">
    <property type="entry name" value="Nucleotide_cyclase"/>
</dbReference>
<dbReference type="Pfam" id="PF00990">
    <property type="entry name" value="GGDEF"/>
    <property type="match status" value="1"/>
</dbReference>
<dbReference type="SUPFAM" id="SSF55073">
    <property type="entry name" value="Nucleotide cyclase"/>
    <property type="match status" value="1"/>
</dbReference>
<dbReference type="RefSeq" id="WP_242286933.1">
    <property type="nucleotide sequence ID" value="NZ_JAKKSL010000002.1"/>
</dbReference>
<protein>
    <recommendedName>
        <fullName evidence="1">diguanylate cyclase</fullName>
        <ecNumber evidence="1">2.7.7.65</ecNumber>
    </recommendedName>
</protein>
<sequence>MPQSKQPVTISLGLTQANDNDDADSLFKRVDDALYQAKSKGKNCVVISEPPIENL</sequence>
<gene>
    <name evidence="4" type="ORF">L3081_15290</name>
</gene>
<dbReference type="GO" id="GO:0052621">
    <property type="term" value="F:diguanylate cyclase activity"/>
    <property type="evidence" value="ECO:0007669"/>
    <property type="project" value="UniProtKB-EC"/>
</dbReference>
<organism evidence="4 5">
    <name type="scientific">Colwellia maritima</name>
    <dbReference type="NCBI Taxonomy" id="2912588"/>
    <lineage>
        <taxon>Bacteria</taxon>
        <taxon>Pseudomonadati</taxon>
        <taxon>Pseudomonadota</taxon>
        <taxon>Gammaproteobacteria</taxon>
        <taxon>Alteromonadales</taxon>
        <taxon>Colwelliaceae</taxon>
        <taxon>Colwellia</taxon>
    </lineage>
</organism>
<dbReference type="EC" id="2.7.7.65" evidence="1"/>
<dbReference type="EMBL" id="JAKKSL010000002">
    <property type="protein sequence ID" value="MCI2284503.1"/>
    <property type="molecule type" value="Genomic_DNA"/>
</dbReference>
<name>A0ABS9X2M5_9GAMM</name>
<evidence type="ECO:0000256" key="2">
    <source>
        <dbReference type="ARBA" id="ARBA00034247"/>
    </source>
</evidence>
<evidence type="ECO:0000313" key="4">
    <source>
        <dbReference type="EMBL" id="MCI2284503.1"/>
    </source>
</evidence>
<comment type="caution">
    <text evidence="4">The sequence shown here is derived from an EMBL/GenBank/DDBJ whole genome shotgun (WGS) entry which is preliminary data.</text>
</comment>
<keyword evidence="5" id="KW-1185">Reference proteome</keyword>
<accession>A0ABS9X2M5</accession>
<dbReference type="InterPro" id="IPR043128">
    <property type="entry name" value="Rev_trsase/Diguanyl_cyclase"/>
</dbReference>
<evidence type="ECO:0000313" key="5">
    <source>
        <dbReference type="Proteomes" id="UP001139646"/>
    </source>
</evidence>
<keyword evidence="4" id="KW-0548">Nucleotidyltransferase</keyword>
<dbReference type="Gene3D" id="3.30.70.270">
    <property type="match status" value="1"/>
</dbReference>
<dbReference type="Proteomes" id="UP001139646">
    <property type="component" value="Unassembled WGS sequence"/>
</dbReference>
<evidence type="ECO:0000256" key="1">
    <source>
        <dbReference type="ARBA" id="ARBA00012528"/>
    </source>
</evidence>